<organism evidence="3 4">
    <name type="scientific">Haemaphysalis longicornis</name>
    <name type="common">Bush tick</name>
    <dbReference type="NCBI Taxonomy" id="44386"/>
    <lineage>
        <taxon>Eukaryota</taxon>
        <taxon>Metazoa</taxon>
        <taxon>Ecdysozoa</taxon>
        <taxon>Arthropoda</taxon>
        <taxon>Chelicerata</taxon>
        <taxon>Arachnida</taxon>
        <taxon>Acari</taxon>
        <taxon>Parasitiformes</taxon>
        <taxon>Ixodida</taxon>
        <taxon>Ixodoidea</taxon>
        <taxon>Ixodidae</taxon>
        <taxon>Haemaphysalinae</taxon>
        <taxon>Haemaphysalis</taxon>
    </lineage>
</organism>
<gene>
    <name evidence="3" type="ORF">HPB48_001662</name>
</gene>
<keyword evidence="1" id="KW-0862">Zinc</keyword>
<keyword evidence="1" id="KW-0479">Metal-binding</keyword>
<reference evidence="3 4" key="1">
    <citation type="journal article" date="2020" name="Cell">
        <title>Large-Scale Comparative Analyses of Tick Genomes Elucidate Their Genetic Diversity and Vector Capacities.</title>
        <authorList>
            <consortium name="Tick Genome and Microbiome Consortium (TIGMIC)"/>
            <person name="Jia N."/>
            <person name="Wang J."/>
            <person name="Shi W."/>
            <person name="Du L."/>
            <person name="Sun Y."/>
            <person name="Zhan W."/>
            <person name="Jiang J.F."/>
            <person name="Wang Q."/>
            <person name="Zhang B."/>
            <person name="Ji P."/>
            <person name="Bell-Sakyi L."/>
            <person name="Cui X.M."/>
            <person name="Yuan T.T."/>
            <person name="Jiang B.G."/>
            <person name="Yang W.F."/>
            <person name="Lam T.T."/>
            <person name="Chang Q.C."/>
            <person name="Ding S.J."/>
            <person name="Wang X.J."/>
            <person name="Zhu J.G."/>
            <person name="Ruan X.D."/>
            <person name="Zhao L."/>
            <person name="Wei J.T."/>
            <person name="Ye R.Z."/>
            <person name="Que T.C."/>
            <person name="Du C.H."/>
            <person name="Zhou Y.H."/>
            <person name="Cheng J.X."/>
            <person name="Dai P.F."/>
            <person name="Guo W.B."/>
            <person name="Han X.H."/>
            <person name="Huang E.J."/>
            <person name="Li L.F."/>
            <person name="Wei W."/>
            <person name="Gao Y.C."/>
            <person name="Liu J.Z."/>
            <person name="Shao H.Z."/>
            <person name="Wang X."/>
            <person name="Wang C.C."/>
            <person name="Yang T.C."/>
            <person name="Huo Q.B."/>
            <person name="Li W."/>
            <person name="Chen H.Y."/>
            <person name="Chen S.E."/>
            <person name="Zhou L.G."/>
            <person name="Ni X.B."/>
            <person name="Tian J.H."/>
            <person name="Sheng Y."/>
            <person name="Liu T."/>
            <person name="Pan Y.S."/>
            <person name="Xia L.Y."/>
            <person name="Li J."/>
            <person name="Zhao F."/>
            <person name="Cao W.C."/>
        </authorList>
    </citation>
    <scope>NUCLEOTIDE SEQUENCE [LARGE SCALE GENOMIC DNA]</scope>
    <source>
        <strain evidence="3">HaeL-2018</strain>
    </source>
</reference>
<comment type="caution">
    <text evidence="3">The sequence shown here is derived from an EMBL/GenBank/DDBJ whole genome shotgun (WGS) entry which is preliminary data.</text>
</comment>
<evidence type="ECO:0000313" key="3">
    <source>
        <dbReference type="EMBL" id="KAH9360186.1"/>
    </source>
</evidence>
<dbReference type="AlphaFoldDB" id="A0A9J6FB20"/>
<dbReference type="PROSITE" id="PS50966">
    <property type="entry name" value="ZF_SWIM"/>
    <property type="match status" value="1"/>
</dbReference>
<evidence type="ECO:0000259" key="2">
    <source>
        <dbReference type="PROSITE" id="PS50966"/>
    </source>
</evidence>
<name>A0A9J6FB20_HAELO</name>
<dbReference type="GO" id="GO:0008270">
    <property type="term" value="F:zinc ion binding"/>
    <property type="evidence" value="ECO:0007669"/>
    <property type="project" value="UniProtKB-KW"/>
</dbReference>
<keyword evidence="1" id="KW-0863">Zinc-finger</keyword>
<dbReference type="Proteomes" id="UP000821853">
    <property type="component" value="Chromosome 1"/>
</dbReference>
<dbReference type="VEuPathDB" id="VectorBase:HLOH_056615"/>
<protein>
    <recommendedName>
        <fullName evidence="2">SWIM-type domain-containing protein</fullName>
    </recommendedName>
</protein>
<feature type="domain" description="SWIM-type" evidence="2">
    <location>
        <begin position="127"/>
        <end position="163"/>
    </location>
</feature>
<evidence type="ECO:0000313" key="4">
    <source>
        <dbReference type="Proteomes" id="UP000821853"/>
    </source>
</evidence>
<accession>A0A9J6FB20</accession>
<dbReference type="EMBL" id="JABSTR010000001">
    <property type="protein sequence ID" value="KAH9360186.1"/>
    <property type="molecule type" value="Genomic_DNA"/>
</dbReference>
<dbReference type="OrthoDB" id="6501941at2759"/>
<dbReference type="OMA" id="IVYIDIL"/>
<sequence length="222" mass="24652">MPLVASKKPLNATYRSDLTGPARVRYAEKVRLCDNEDPFMLRPGMDTAGDVDLFPEISYGDILNYLVFSTNFLTLEEMKAFKSTEAHNYFTSGCLKSLSAKQLQDDKVLLLGEVNHSHRLRDQPLPVWILCQKSGVVLTAHCTCMAGAGEACSHVGACLYTVETGVKMKNATSCTSKTNIWLPAYVEKVEFKRLKDIDFTSSRGKKRKLDDIINSSSSAVNE</sequence>
<evidence type="ECO:0000256" key="1">
    <source>
        <dbReference type="PROSITE-ProRule" id="PRU00325"/>
    </source>
</evidence>
<proteinExistence type="predicted"/>
<dbReference type="PANTHER" id="PTHR47526:SF4">
    <property type="entry name" value="SWIM-TYPE DOMAIN-CONTAINING PROTEIN"/>
    <property type="match status" value="1"/>
</dbReference>
<keyword evidence="4" id="KW-1185">Reference proteome</keyword>
<dbReference type="PANTHER" id="PTHR47526">
    <property type="entry name" value="ATP-DEPENDENT DNA HELICASE"/>
    <property type="match status" value="1"/>
</dbReference>
<dbReference type="InterPro" id="IPR007527">
    <property type="entry name" value="Znf_SWIM"/>
</dbReference>